<dbReference type="InterPro" id="IPR041872">
    <property type="entry name" value="Anticodon_Met"/>
</dbReference>
<evidence type="ECO:0000256" key="7">
    <source>
        <dbReference type="ARBA" id="ARBA00022833"/>
    </source>
</evidence>
<comment type="subunit">
    <text evidence="12">Monomer.</text>
</comment>
<evidence type="ECO:0000256" key="12">
    <source>
        <dbReference type="HAMAP-Rule" id="MF_00098"/>
    </source>
</evidence>
<evidence type="ECO:0000256" key="3">
    <source>
        <dbReference type="ARBA" id="ARBA00008258"/>
    </source>
</evidence>
<evidence type="ECO:0000313" key="15">
    <source>
        <dbReference type="Proteomes" id="UP000294380"/>
    </source>
</evidence>
<dbReference type="PROSITE" id="PS00178">
    <property type="entry name" value="AA_TRNA_LIGASE_I"/>
    <property type="match status" value="1"/>
</dbReference>
<dbReference type="InterPro" id="IPR029038">
    <property type="entry name" value="MetRS_Zn"/>
</dbReference>
<dbReference type="PRINTS" id="PR01041">
    <property type="entry name" value="TRNASYNTHMET"/>
</dbReference>
<keyword evidence="12" id="KW-0479">Metal-binding</keyword>
<feature type="domain" description="Methionyl/Leucyl tRNA synthetase" evidence="13">
    <location>
        <begin position="9"/>
        <end position="396"/>
    </location>
</feature>
<evidence type="ECO:0000256" key="8">
    <source>
        <dbReference type="ARBA" id="ARBA00022840"/>
    </source>
</evidence>
<dbReference type="Proteomes" id="UP000294380">
    <property type="component" value="Chromosome"/>
</dbReference>
<dbReference type="PANTHER" id="PTHR45765:SF1">
    <property type="entry name" value="METHIONINE--TRNA LIGASE, CYTOPLASMIC"/>
    <property type="match status" value="1"/>
</dbReference>
<dbReference type="NCBIfam" id="NF001100">
    <property type="entry name" value="PRK00133.1"/>
    <property type="match status" value="1"/>
</dbReference>
<feature type="short sequence motif" description="'KMSKS' region" evidence="12">
    <location>
        <begin position="332"/>
        <end position="336"/>
    </location>
</feature>
<keyword evidence="4 12" id="KW-0963">Cytoplasm</keyword>
<feature type="binding site" evidence="12">
    <location>
        <position position="146"/>
    </location>
    <ligand>
        <name>Zn(2+)</name>
        <dbReference type="ChEBI" id="CHEBI:29105"/>
    </ligand>
</feature>
<keyword evidence="7 12" id="KW-0862">Zinc</keyword>
<comment type="cofactor">
    <cofactor evidence="12">
        <name>Zn(2+)</name>
        <dbReference type="ChEBI" id="CHEBI:29105"/>
    </cofactor>
    <text evidence="12">Binds 1 zinc ion per subunit.</text>
</comment>
<feature type="binding site" evidence="12">
    <location>
        <position position="149"/>
    </location>
    <ligand>
        <name>Zn(2+)</name>
        <dbReference type="ChEBI" id="CHEBI:29105"/>
    </ligand>
</feature>
<evidence type="ECO:0000256" key="9">
    <source>
        <dbReference type="ARBA" id="ARBA00022917"/>
    </source>
</evidence>
<dbReference type="PANTHER" id="PTHR45765">
    <property type="entry name" value="METHIONINE--TRNA LIGASE"/>
    <property type="match status" value="1"/>
</dbReference>
<dbReference type="NCBIfam" id="TIGR00398">
    <property type="entry name" value="metG"/>
    <property type="match status" value="1"/>
</dbReference>
<feature type="binding site" evidence="12">
    <location>
        <position position="159"/>
    </location>
    <ligand>
        <name>Zn(2+)</name>
        <dbReference type="ChEBI" id="CHEBI:29105"/>
    </ligand>
</feature>
<evidence type="ECO:0000256" key="6">
    <source>
        <dbReference type="ARBA" id="ARBA00022741"/>
    </source>
</evidence>
<dbReference type="EMBL" id="LR217707">
    <property type="protein sequence ID" value="VFP80997.1"/>
    <property type="molecule type" value="Genomic_DNA"/>
</dbReference>
<evidence type="ECO:0000256" key="11">
    <source>
        <dbReference type="ARBA" id="ARBA00047364"/>
    </source>
</evidence>
<dbReference type="SUPFAM" id="SSF57770">
    <property type="entry name" value="Methionyl-tRNA synthetase (MetRS), Zn-domain"/>
    <property type="match status" value="1"/>
</dbReference>
<dbReference type="RefSeq" id="WP_154028338.1">
    <property type="nucleotide sequence ID" value="NZ_LR217707.1"/>
</dbReference>
<keyword evidence="10 12" id="KW-0030">Aminoacyl-tRNA synthetase</keyword>
<evidence type="ECO:0000256" key="4">
    <source>
        <dbReference type="ARBA" id="ARBA00022490"/>
    </source>
</evidence>
<feature type="short sequence motif" description="'HIGH' region" evidence="12">
    <location>
        <begin position="15"/>
        <end position="25"/>
    </location>
</feature>
<dbReference type="InterPro" id="IPR015413">
    <property type="entry name" value="Methionyl/Leucyl_tRNA_Synth"/>
</dbReference>
<gene>
    <name evidence="12 14" type="primary">metG</name>
    <name evidence="14" type="ORF">BUCIKOCA2762_077</name>
</gene>
<keyword evidence="6 12" id="KW-0547">Nucleotide-binding</keyword>
<comment type="subcellular location">
    <subcellularLocation>
        <location evidence="2 12">Cytoplasm</location>
    </subcellularLocation>
</comment>
<accession>A0A451D5D0</accession>
<comment type="function">
    <text evidence="1 12">Is required not only for elongation of protein synthesis but also for the initiation of all mRNA translation through initiator tRNA(fMet) aminoacylation.</text>
</comment>
<dbReference type="Pfam" id="PF09334">
    <property type="entry name" value="tRNA-synt_1g"/>
    <property type="match status" value="1"/>
</dbReference>
<evidence type="ECO:0000259" key="13">
    <source>
        <dbReference type="Pfam" id="PF09334"/>
    </source>
</evidence>
<feature type="binding site" evidence="12">
    <location>
        <position position="162"/>
    </location>
    <ligand>
        <name>Zn(2+)</name>
        <dbReference type="ChEBI" id="CHEBI:29105"/>
    </ligand>
</feature>
<keyword evidence="8 12" id="KW-0067">ATP-binding</keyword>
<evidence type="ECO:0000256" key="5">
    <source>
        <dbReference type="ARBA" id="ARBA00022598"/>
    </source>
</evidence>
<organism evidence="14 15">
    <name type="scientific">Buchnera aphidicola</name>
    <name type="common">Cinara kochiana kochiana</name>
    <dbReference type="NCBI Taxonomy" id="2518976"/>
    <lineage>
        <taxon>Bacteria</taxon>
        <taxon>Pseudomonadati</taxon>
        <taxon>Pseudomonadota</taxon>
        <taxon>Gammaproteobacteria</taxon>
        <taxon>Enterobacterales</taxon>
        <taxon>Erwiniaceae</taxon>
        <taxon>Buchnera</taxon>
    </lineage>
</organism>
<keyword evidence="9 12" id="KW-0648">Protein biosynthesis</keyword>
<dbReference type="InterPro" id="IPR009080">
    <property type="entry name" value="tRNAsynth_Ia_anticodon-bd"/>
</dbReference>
<evidence type="ECO:0000256" key="2">
    <source>
        <dbReference type="ARBA" id="ARBA00004496"/>
    </source>
</evidence>
<dbReference type="GO" id="GO:0006431">
    <property type="term" value="P:methionyl-tRNA aminoacylation"/>
    <property type="evidence" value="ECO:0007669"/>
    <property type="project" value="UniProtKB-UniRule"/>
</dbReference>
<dbReference type="SUPFAM" id="SSF47323">
    <property type="entry name" value="Anticodon-binding domain of a subclass of class I aminoacyl-tRNA synthetases"/>
    <property type="match status" value="1"/>
</dbReference>
<dbReference type="GO" id="GO:0005524">
    <property type="term" value="F:ATP binding"/>
    <property type="evidence" value="ECO:0007669"/>
    <property type="project" value="UniProtKB-UniRule"/>
</dbReference>
<dbReference type="InterPro" id="IPR023458">
    <property type="entry name" value="Met-tRNA_ligase_1"/>
</dbReference>
<comment type="similarity">
    <text evidence="3 12">Belongs to the class-I aminoacyl-tRNA synthetase family. MetG type 1 subfamily.</text>
</comment>
<keyword evidence="5 12" id="KW-0436">Ligase</keyword>
<protein>
    <recommendedName>
        <fullName evidence="12">Methionine--tRNA ligase</fullName>
        <ecNumber evidence="12">6.1.1.10</ecNumber>
    </recommendedName>
    <alternativeName>
        <fullName evidence="12">Methionyl-tRNA synthetase</fullName>
        <shortName evidence="12">MetRS</shortName>
    </alternativeName>
</protein>
<feature type="binding site" evidence="12">
    <location>
        <position position="335"/>
    </location>
    <ligand>
        <name>ATP</name>
        <dbReference type="ChEBI" id="CHEBI:30616"/>
    </ligand>
</feature>
<dbReference type="GO" id="GO:0004825">
    <property type="term" value="F:methionine-tRNA ligase activity"/>
    <property type="evidence" value="ECO:0007669"/>
    <property type="project" value="UniProtKB-UniRule"/>
</dbReference>
<sequence>MKHSMYKNLVTCAFPYANGEIHLGHLLEQIQADIWVRYLRLKGYSVIFLCADDAHGTAVMLKAKKMKISPNQLIHCMQKQHKNIFLKFSVFHDHYSSTHSKINKNLCSKIFNIILKKNFLKEKQIAQLYDIKLNMFLSDRFVKGTCPHCKSDNQYGDNCDVCGATYNATELLNVISQLSNSSPEIKFSNHIFFRLSIFSNFLKKWINSGVLQKSVLNKINEWVNSSLHSWNISRDHPYFGFKIPGYSDKFFYVWLDAPIGYISCFKELCNLRQDINFDEFWSLNSKHKLYHFIGKDIIYFHALFWPSILEGCNYRKPTKIFAHGYLTFKGIKLSKSKGSMISASQWLSHFDSDSLRYYFASKLSNTIEDIDMNLYDYAYKINADIVNNIINLASRNASFLEKYFDNILSNQFIESVLYKKFIDASVEIEDFFKDRKFSLVVQKIRNLADIANKYISQKQPWILIKNISNKNKVHNICSVGINLFKILMIFLKPIMPVLVSNAELFLNTSLMWKDISIPLLNHKINHFSCLYQRISFNDIDKFLEKI</sequence>
<evidence type="ECO:0000256" key="1">
    <source>
        <dbReference type="ARBA" id="ARBA00003314"/>
    </source>
</evidence>
<comment type="catalytic activity">
    <reaction evidence="11 12">
        <text>tRNA(Met) + L-methionine + ATP = L-methionyl-tRNA(Met) + AMP + diphosphate</text>
        <dbReference type="Rhea" id="RHEA:13481"/>
        <dbReference type="Rhea" id="RHEA-COMP:9667"/>
        <dbReference type="Rhea" id="RHEA-COMP:9698"/>
        <dbReference type="ChEBI" id="CHEBI:30616"/>
        <dbReference type="ChEBI" id="CHEBI:33019"/>
        <dbReference type="ChEBI" id="CHEBI:57844"/>
        <dbReference type="ChEBI" id="CHEBI:78442"/>
        <dbReference type="ChEBI" id="CHEBI:78530"/>
        <dbReference type="ChEBI" id="CHEBI:456215"/>
        <dbReference type="EC" id="6.1.1.10"/>
    </reaction>
</comment>
<evidence type="ECO:0000256" key="10">
    <source>
        <dbReference type="ARBA" id="ARBA00023146"/>
    </source>
</evidence>
<reference evidence="14 15" key="1">
    <citation type="submission" date="2019-02" db="EMBL/GenBank/DDBJ databases">
        <authorList>
            <person name="Manzano-Marin A."/>
            <person name="Manzano-Marin A."/>
        </authorList>
    </citation>
    <scope>NUCLEOTIDE SEQUENCE [LARGE SCALE GENOMIC DNA]</scope>
    <source>
        <strain evidence="14 15">BuCikochiana</strain>
    </source>
</reference>
<dbReference type="InterPro" id="IPR001412">
    <property type="entry name" value="aa-tRNA-synth_I_CS"/>
</dbReference>
<dbReference type="InterPro" id="IPR014729">
    <property type="entry name" value="Rossmann-like_a/b/a_fold"/>
</dbReference>
<proteinExistence type="inferred from homology"/>
<dbReference type="OrthoDB" id="9810191at2"/>
<dbReference type="GO" id="GO:0005829">
    <property type="term" value="C:cytosol"/>
    <property type="evidence" value="ECO:0007669"/>
    <property type="project" value="TreeGrafter"/>
</dbReference>
<dbReference type="Gene3D" id="1.10.730.10">
    <property type="entry name" value="Isoleucyl-tRNA Synthetase, Domain 1"/>
    <property type="match status" value="1"/>
</dbReference>
<dbReference type="EC" id="6.1.1.10" evidence="12"/>
<dbReference type="Gene3D" id="2.20.28.20">
    <property type="entry name" value="Methionyl-tRNA synthetase, Zn-domain"/>
    <property type="match status" value="1"/>
</dbReference>
<dbReference type="Gene3D" id="3.40.50.620">
    <property type="entry name" value="HUPs"/>
    <property type="match status" value="1"/>
</dbReference>
<dbReference type="HAMAP" id="MF_00098">
    <property type="entry name" value="Met_tRNA_synth_type1"/>
    <property type="match status" value="1"/>
</dbReference>
<dbReference type="FunFam" id="2.20.28.20:FF:000001">
    <property type="entry name" value="Methionine--tRNA ligase"/>
    <property type="match status" value="1"/>
</dbReference>
<evidence type="ECO:0000313" key="14">
    <source>
        <dbReference type="EMBL" id="VFP80997.1"/>
    </source>
</evidence>
<dbReference type="InterPro" id="IPR014758">
    <property type="entry name" value="Met-tRNA_synth"/>
</dbReference>
<dbReference type="GO" id="GO:0046872">
    <property type="term" value="F:metal ion binding"/>
    <property type="evidence" value="ECO:0007669"/>
    <property type="project" value="UniProtKB-KW"/>
</dbReference>
<name>A0A451D5D0_9GAMM</name>
<dbReference type="CDD" id="cd07957">
    <property type="entry name" value="Anticodon_Ia_Met"/>
    <property type="match status" value="1"/>
</dbReference>
<dbReference type="InterPro" id="IPR033911">
    <property type="entry name" value="MetRS_core"/>
</dbReference>
<dbReference type="AlphaFoldDB" id="A0A451D5D0"/>
<dbReference type="SUPFAM" id="SSF52374">
    <property type="entry name" value="Nucleotidylyl transferase"/>
    <property type="match status" value="1"/>
</dbReference>